<dbReference type="AlphaFoldDB" id="A0A9X2PJX0"/>
<name>A0A9X2PJX0_9HYPH</name>
<accession>A0A9X2PJX0</accession>
<evidence type="ECO:0000313" key="2">
    <source>
        <dbReference type="Proteomes" id="UP001151088"/>
    </source>
</evidence>
<protein>
    <submittedName>
        <fullName evidence="1">Uncharacterized protein</fullName>
    </submittedName>
</protein>
<evidence type="ECO:0000313" key="1">
    <source>
        <dbReference type="EMBL" id="MCS0496577.1"/>
    </source>
</evidence>
<sequence length="103" mass="11178">MTISYTPTQSAGPLAPVAPATPRIRALTVHVGSEVLEISSLDSAIALIRSLRHDRLGHFAEMLLAQMESARTPEQKTEAWVAFETWSVACGLLPDHPSWRSAA</sequence>
<organism evidence="1 2">
    <name type="scientific">Ancylobacter mangrovi</name>
    <dbReference type="NCBI Taxonomy" id="2972472"/>
    <lineage>
        <taxon>Bacteria</taxon>
        <taxon>Pseudomonadati</taxon>
        <taxon>Pseudomonadota</taxon>
        <taxon>Alphaproteobacteria</taxon>
        <taxon>Hyphomicrobiales</taxon>
        <taxon>Xanthobacteraceae</taxon>
        <taxon>Ancylobacter</taxon>
    </lineage>
</organism>
<comment type="caution">
    <text evidence="1">The sequence shown here is derived from an EMBL/GenBank/DDBJ whole genome shotgun (WGS) entry which is preliminary data.</text>
</comment>
<dbReference type="Proteomes" id="UP001151088">
    <property type="component" value="Unassembled WGS sequence"/>
</dbReference>
<proteinExistence type="predicted"/>
<keyword evidence="2" id="KW-1185">Reference proteome</keyword>
<reference evidence="1" key="1">
    <citation type="submission" date="2022-08" db="EMBL/GenBank/DDBJ databases">
        <authorList>
            <person name="Li F."/>
        </authorList>
    </citation>
    <scope>NUCLEOTIDE SEQUENCE</scope>
    <source>
        <strain evidence="1">MQZ15Z-1</strain>
    </source>
</reference>
<gene>
    <name evidence="1" type="ORF">NVS89_15855</name>
</gene>
<dbReference type="EMBL" id="JANTHZ010000007">
    <property type="protein sequence ID" value="MCS0496577.1"/>
    <property type="molecule type" value="Genomic_DNA"/>
</dbReference>
<dbReference type="RefSeq" id="WP_258733738.1">
    <property type="nucleotide sequence ID" value="NZ_JANTHZ010000007.1"/>
</dbReference>